<feature type="domain" description="HTH araC/xylS-type" evidence="3">
    <location>
        <begin position="217"/>
        <end position="316"/>
    </location>
</feature>
<dbReference type="PANTHER" id="PTHR47893:SF1">
    <property type="entry name" value="REGULATORY PROTEIN PCHR"/>
    <property type="match status" value="1"/>
</dbReference>
<dbReference type="InterPro" id="IPR013767">
    <property type="entry name" value="PAS_fold"/>
</dbReference>
<dbReference type="InterPro" id="IPR003660">
    <property type="entry name" value="HAMP_dom"/>
</dbReference>
<name>A0A934KUL9_9FLAO</name>
<protein>
    <submittedName>
        <fullName evidence="6">Helix-turn-helix domain-containing protein</fullName>
    </submittedName>
</protein>
<dbReference type="PANTHER" id="PTHR47893">
    <property type="entry name" value="REGULATORY PROTEIN PCHR"/>
    <property type="match status" value="1"/>
</dbReference>
<dbReference type="RefSeq" id="WP_199598347.1">
    <property type="nucleotide sequence ID" value="NZ_JAEHJZ010000015.1"/>
</dbReference>
<evidence type="ECO:0000313" key="6">
    <source>
        <dbReference type="EMBL" id="MBJ7880508.1"/>
    </source>
</evidence>
<organism evidence="6 7">
    <name type="scientific">Gelidibacter salicanalis</name>
    <dbReference type="NCBI Taxonomy" id="291193"/>
    <lineage>
        <taxon>Bacteria</taxon>
        <taxon>Pseudomonadati</taxon>
        <taxon>Bacteroidota</taxon>
        <taxon>Flavobacteriia</taxon>
        <taxon>Flavobacteriales</taxon>
        <taxon>Flavobacteriaceae</taxon>
        <taxon>Gelidibacter</taxon>
    </lineage>
</organism>
<proteinExistence type="predicted"/>
<dbReference type="InterPro" id="IPR018060">
    <property type="entry name" value="HTH_AraC"/>
</dbReference>
<evidence type="ECO:0000259" key="3">
    <source>
        <dbReference type="PROSITE" id="PS01124"/>
    </source>
</evidence>
<sequence>MEHIGDMERLHKVFQLLIEIALGNFSYRIERTDKKDELEALTALINIVAEELQSSFLHLGYVSLQESYMQLVHMVFLLDEDYLVVYMNQDVQRFLRLKEDELIHSPFTNIIHEDSLKVWNEQVVHLSNGKAGETELKLDFKNSKGLKHSEYCKVIIFPEDSHSSARLMIITSNVTNNKTRLENKLKQNILQKIHQPATKNERRKEGKFRLEDIKIIRAIGTYIRHHPEKEISSLRELALNFGINEFKLKRGFKATFGMTVFQFLKNERLKNSHLFVRNTQEPFKRIAYQNGFKNASLFTREFRVRYGYTPSDLRKLSQQ</sequence>
<keyword evidence="2" id="KW-0804">Transcription</keyword>
<gene>
    <name evidence="6" type="ORF">JEM65_07590</name>
</gene>
<dbReference type="Pfam" id="PF12833">
    <property type="entry name" value="HTH_18"/>
    <property type="match status" value="1"/>
</dbReference>
<evidence type="ECO:0000256" key="1">
    <source>
        <dbReference type="ARBA" id="ARBA00023015"/>
    </source>
</evidence>
<accession>A0A934KUL9</accession>
<dbReference type="InterPro" id="IPR000014">
    <property type="entry name" value="PAS"/>
</dbReference>
<dbReference type="AlphaFoldDB" id="A0A934KUL9"/>
<dbReference type="InterPro" id="IPR053142">
    <property type="entry name" value="PchR_regulatory_protein"/>
</dbReference>
<dbReference type="GO" id="GO:0043565">
    <property type="term" value="F:sequence-specific DNA binding"/>
    <property type="evidence" value="ECO:0007669"/>
    <property type="project" value="InterPro"/>
</dbReference>
<comment type="caution">
    <text evidence="6">The sequence shown here is derived from an EMBL/GenBank/DDBJ whole genome shotgun (WGS) entry which is preliminary data.</text>
</comment>
<dbReference type="Proteomes" id="UP000662373">
    <property type="component" value="Unassembled WGS sequence"/>
</dbReference>
<dbReference type="PROSITE" id="PS01124">
    <property type="entry name" value="HTH_ARAC_FAMILY_2"/>
    <property type="match status" value="1"/>
</dbReference>
<keyword evidence="1" id="KW-0805">Transcription regulation</keyword>
<dbReference type="PROSITE" id="PS50885">
    <property type="entry name" value="HAMP"/>
    <property type="match status" value="1"/>
</dbReference>
<dbReference type="SUPFAM" id="SSF46689">
    <property type="entry name" value="Homeodomain-like"/>
    <property type="match status" value="1"/>
</dbReference>
<dbReference type="GO" id="GO:0016020">
    <property type="term" value="C:membrane"/>
    <property type="evidence" value="ECO:0007669"/>
    <property type="project" value="InterPro"/>
</dbReference>
<dbReference type="PROSITE" id="PS50112">
    <property type="entry name" value="PAS"/>
    <property type="match status" value="1"/>
</dbReference>
<keyword evidence="7" id="KW-1185">Reference proteome</keyword>
<reference evidence="6 7" key="1">
    <citation type="submission" date="2020-09" db="EMBL/GenBank/DDBJ databases">
        <title>Draft genome of Gelidibacter salicanalis PAMC21136.</title>
        <authorList>
            <person name="Park H."/>
        </authorList>
    </citation>
    <scope>NUCLEOTIDE SEQUENCE [LARGE SCALE GENOMIC DNA]</scope>
    <source>
        <strain evidence="6 7">PAMC21136</strain>
    </source>
</reference>
<dbReference type="EMBL" id="JAEHJZ010000015">
    <property type="protein sequence ID" value="MBJ7880508.1"/>
    <property type="molecule type" value="Genomic_DNA"/>
</dbReference>
<dbReference type="Gene3D" id="1.10.10.60">
    <property type="entry name" value="Homeodomain-like"/>
    <property type="match status" value="2"/>
</dbReference>
<dbReference type="InterPro" id="IPR035965">
    <property type="entry name" value="PAS-like_dom_sf"/>
</dbReference>
<feature type="domain" description="HAMP" evidence="5">
    <location>
        <begin position="19"/>
        <end position="57"/>
    </location>
</feature>
<dbReference type="Gene3D" id="3.30.450.20">
    <property type="entry name" value="PAS domain"/>
    <property type="match status" value="1"/>
</dbReference>
<dbReference type="SUPFAM" id="SSF55785">
    <property type="entry name" value="PYP-like sensor domain (PAS domain)"/>
    <property type="match status" value="1"/>
</dbReference>
<evidence type="ECO:0000259" key="5">
    <source>
        <dbReference type="PROSITE" id="PS50885"/>
    </source>
</evidence>
<evidence type="ECO:0000313" key="7">
    <source>
        <dbReference type="Proteomes" id="UP000662373"/>
    </source>
</evidence>
<dbReference type="GO" id="GO:0003700">
    <property type="term" value="F:DNA-binding transcription factor activity"/>
    <property type="evidence" value="ECO:0007669"/>
    <property type="project" value="InterPro"/>
</dbReference>
<feature type="domain" description="PAS" evidence="4">
    <location>
        <begin position="75"/>
        <end position="115"/>
    </location>
</feature>
<dbReference type="Pfam" id="PF00989">
    <property type="entry name" value="PAS"/>
    <property type="match status" value="1"/>
</dbReference>
<dbReference type="CDD" id="cd00130">
    <property type="entry name" value="PAS"/>
    <property type="match status" value="1"/>
</dbReference>
<dbReference type="GO" id="GO:0007165">
    <property type="term" value="P:signal transduction"/>
    <property type="evidence" value="ECO:0007669"/>
    <property type="project" value="InterPro"/>
</dbReference>
<evidence type="ECO:0000259" key="4">
    <source>
        <dbReference type="PROSITE" id="PS50112"/>
    </source>
</evidence>
<dbReference type="InterPro" id="IPR009057">
    <property type="entry name" value="Homeodomain-like_sf"/>
</dbReference>
<evidence type="ECO:0000256" key="2">
    <source>
        <dbReference type="ARBA" id="ARBA00023163"/>
    </source>
</evidence>
<dbReference type="SMART" id="SM00342">
    <property type="entry name" value="HTH_ARAC"/>
    <property type="match status" value="1"/>
</dbReference>